<feature type="non-terminal residue" evidence="2">
    <location>
        <position position="108"/>
    </location>
</feature>
<evidence type="ECO:0000313" key="2">
    <source>
        <dbReference type="EMBL" id="CAI2183448.1"/>
    </source>
</evidence>
<evidence type="ECO:0000313" key="3">
    <source>
        <dbReference type="Proteomes" id="UP001153678"/>
    </source>
</evidence>
<sequence length="108" mass="12638">RRHGFMWPDIGSKVMICLIFSNCLRGQILAACRDVIAFMRPDIGGEVMSQWISKLFLGNRQPLICQSLCQRKYTSYNLEPRWAKRQVVNNETLMISIQYFYDTDIISK</sequence>
<accession>A0A9W4SY82</accession>
<evidence type="ECO:0000256" key="1">
    <source>
        <dbReference type="SAM" id="SignalP"/>
    </source>
</evidence>
<name>A0A9W4SY82_9GLOM</name>
<dbReference type="OrthoDB" id="10439721at2759"/>
<gene>
    <name evidence="2" type="ORF">FWILDA_LOCUS11083</name>
</gene>
<organism evidence="2 3">
    <name type="scientific">Funneliformis geosporum</name>
    <dbReference type="NCBI Taxonomy" id="1117311"/>
    <lineage>
        <taxon>Eukaryota</taxon>
        <taxon>Fungi</taxon>
        <taxon>Fungi incertae sedis</taxon>
        <taxon>Mucoromycota</taxon>
        <taxon>Glomeromycotina</taxon>
        <taxon>Glomeromycetes</taxon>
        <taxon>Glomerales</taxon>
        <taxon>Glomeraceae</taxon>
        <taxon>Funneliformis</taxon>
    </lineage>
</organism>
<dbReference type="Proteomes" id="UP001153678">
    <property type="component" value="Unassembled WGS sequence"/>
</dbReference>
<feature type="chain" id="PRO_5040877159" evidence="1">
    <location>
        <begin position="31"/>
        <end position="108"/>
    </location>
</feature>
<keyword evidence="3" id="KW-1185">Reference proteome</keyword>
<feature type="signal peptide" evidence="1">
    <location>
        <begin position="1"/>
        <end position="30"/>
    </location>
</feature>
<dbReference type="AlphaFoldDB" id="A0A9W4SY82"/>
<keyword evidence="1" id="KW-0732">Signal</keyword>
<proteinExistence type="predicted"/>
<reference evidence="2" key="1">
    <citation type="submission" date="2022-08" db="EMBL/GenBank/DDBJ databases">
        <authorList>
            <person name="Kallberg Y."/>
            <person name="Tangrot J."/>
            <person name="Rosling A."/>
        </authorList>
    </citation>
    <scope>NUCLEOTIDE SEQUENCE</scope>
    <source>
        <strain evidence="2">Wild A</strain>
    </source>
</reference>
<protein>
    <submittedName>
        <fullName evidence="2">18203_t:CDS:1</fullName>
    </submittedName>
</protein>
<dbReference type="EMBL" id="CAMKVN010003029">
    <property type="protein sequence ID" value="CAI2183448.1"/>
    <property type="molecule type" value="Genomic_DNA"/>
</dbReference>
<comment type="caution">
    <text evidence="2">The sequence shown here is derived from an EMBL/GenBank/DDBJ whole genome shotgun (WGS) entry which is preliminary data.</text>
</comment>